<keyword evidence="5 6" id="KW-0472">Membrane</keyword>
<proteinExistence type="predicted"/>
<feature type="transmembrane region" description="Helical" evidence="6">
    <location>
        <begin position="114"/>
        <end position="135"/>
    </location>
</feature>
<dbReference type="PANTHER" id="PTHR30086">
    <property type="entry name" value="ARGININE EXPORTER PROTEIN ARGO"/>
    <property type="match status" value="1"/>
</dbReference>
<feature type="transmembrane region" description="Helical" evidence="6">
    <location>
        <begin position="182"/>
        <end position="200"/>
    </location>
</feature>
<evidence type="ECO:0000313" key="7">
    <source>
        <dbReference type="EMBL" id="TDR32364.1"/>
    </source>
</evidence>
<dbReference type="EMBL" id="SNZE01000004">
    <property type="protein sequence ID" value="TDR32364.1"/>
    <property type="molecule type" value="Genomic_DNA"/>
</dbReference>
<dbReference type="GO" id="GO:0005886">
    <property type="term" value="C:plasma membrane"/>
    <property type="evidence" value="ECO:0007669"/>
    <property type="project" value="UniProtKB-SubCell"/>
</dbReference>
<evidence type="ECO:0000256" key="3">
    <source>
        <dbReference type="ARBA" id="ARBA00022692"/>
    </source>
</evidence>
<feature type="transmembrane region" description="Helical" evidence="6">
    <location>
        <begin position="147"/>
        <end position="166"/>
    </location>
</feature>
<feature type="transmembrane region" description="Helical" evidence="6">
    <location>
        <begin position="72"/>
        <end position="94"/>
    </location>
</feature>
<dbReference type="GO" id="GO:0015171">
    <property type="term" value="F:amino acid transmembrane transporter activity"/>
    <property type="evidence" value="ECO:0007669"/>
    <property type="project" value="TreeGrafter"/>
</dbReference>
<dbReference type="InterPro" id="IPR001123">
    <property type="entry name" value="LeuE-type"/>
</dbReference>
<evidence type="ECO:0000256" key="1">
    <source>
        <dbReference type="ARBA" id="ARBA00004651"/>
    </source>
</evidence>
<evidence type="ECO:0000256" key="2">
    <source>
        <dbReference type="ARBA" id="ARBA00022475"/>
    </source>
</evidence>
<protein>
    <submittedName>
        <fullName evidence="7">Threonine/homoserine/homoserine lactone efflux protein</fullName>
    </submittedName>
</protein>
<dbReference type="PIRSF" id="PIRSF006324">
    <property type="entry name" value="LeuE"/>
    <property type="match status" value="1"/>
</dbReference>
<reference evidence="7 8" key="1">
    <citation type="submission" date="2019-03" db="EMBL/GenBank/DDBJ databases">
        <title>Genomic Encyclopedia of Type Strains, Phase IV (KMG-IV): sequencing the most valuable type-strain genomes for metagenomic binning, comparative biology and taxonomic classification.</title>
        <authorList>
            <person name="Goeker M."/>
        </authorList>
    </citation>
    <scope>NUCLEOTIDE SEQUENCE [LARGE SCALE GENOMIC DNA]</scope>
    <source>
        <strain evidence="7 8">DSM 102852</strain>
    </source>
</reference>
<dbReference type="PANTHER" id="PTHR30086:SF20">
    <property type="entry name" value="ARGININE EXPORTER PROTEIN ARGO-RELATED"/>
    <property type="match status" value="1"/>
</dbReference>
<organism evidence="7 8">
    <name type="scientific">Hydromonas duriensis</name>
    <dbReference type="NCBI Taxonomy" id="1527608"/>
    <lineage>
        <taxon>Bacteria</taxon>
        <taxon>Pseudomonadati</taxon>
        <taxon>Pseudomonadota</taxon>
        <taxon>Betaproteobacteria</taxon>
        <taxon>Burkholderiales</taxon>
        <taxon>Burkholderiaceae</taxon>
        <taxon>Hydromonas</taxon>
    </lineage>
</organism>
<sequence>MTSYVLFIIMAVLTILSPGPGVLKSVTNALNYGFKSALVGVLGLSTGVFCVATLSATSLGALLAASQTAFDVLKYCGAAYLIYLGVKLWLSPAIEFDRTSKTAASYRRLFVEGLLFQFSNPKALVFFLSVFPQFINHEQNYATQFATLVLTFCVLLIVIHTTYAFFAHKVQSFLKTGRGGRIMNRMGGSAFIGFGVLLASSKKGA</sequence>
<dbReference type="Proteomes" id="UP000294480">
    <property type="component" value="Unassembled WGS sequence"/>
</dbReference>
<dbReference type="OrthoDB" id="9804822at2"/>
<feature type="transmembrane region" description="Helical" evidence="6">
    <location>
        <begin position="41"/>
        <end position="65"/>
    </location>
</feature>
<gene>
    <name evidence="7" type="ORF">DFR44_10483</name>
</gene>
<evidence type="ECO:0000256" key="4">
    <source>
        <dbReference type="ARBA" id="ARBA00022989"/>
    </source>
</evidence>
<comment type="caution">
    <text evidence="7">The sequence shown here is derived from an EMBL/GenBank/DDBJ whole genome shotgun (WGS) entry which is preliminary data.</text>
</comment>
<comment type="subcellular location">
    <subcellularLocation>
        <location evidence="1">Cell membrane</location>
        <topology evidence="1">Multi-pass membrane protein</topology>
    </subcellularLocation>
</comment>
<evidence type="ECO:0000256" key="6">
    <source>
        <dbReference type="SAM" id="Phobius"/>
    </source>
</evidence>
<dbReference type="Pfam" id="PF01810">
    <property type="entry name" value="LysE"/>
    <property type="match status" value="1"/>
</dbReference>
<evidence type="ECO:0000313" key="8">
    <source>
        <dbReference type="Proteomes" id="UP000294480"/>
    </source>
</evidence>
<keyword evidence="3 6" id="KW-0812">Transmembrane</keyword>
<accession>A0A4R6YA70</accession>
<keyword evidence="2" id="KW-1003">Cell membrane</keyword>
<keyword evidence="4 6" id="KW-1133">Transmembrane helix</keyword>
<dbReference type="AlphaFoldDB" id="A0A4R6YA70"/>
<dbReference type="RefSeq" id="WP_133619229.1">
    <property type="nucleotide sequence ID" value="NZ_SNZE01000004.1"/>
</dbReference>
<keyword evidence="8" id="KW-1185">Reference proteome</keyword>
<name>A0A4R6YA70_9BURK</name>
<evidence type="ECO:0000256" key="5">
    <source>
        <dbReference type="ARBA" id="ARBA00023136"/>
    </source>
</evidence>